<comment type="caution">
    <text evidence="1">The sequence shown here is derived from an EMBL/GenBank/DDBJ whole genome shotgun (WGS) entry which is preliminary data.</text>
</comment>
<accession>A0ABV7CC43</accession>
<keyword evidence="2" id="KW-1185">Reference proteome</keyword>
<sequence length="40" mass="4654">MEYFKKRIESNNAAHKNVTITLSEPRKFFDVCLGGGWPIR</sequence>
<evidence type="ECO:0000313" key="1">
    <source>
        <dbReference type="EMBL" id="MFC3030964.1"/>
    </source>
</evidence>
<dbReference type="EMBL" id="JBHRSD010000001">
    <property type="protein sequence ID" value="MFC3030964.1"/>
    <property type="molecule type" value="Genomic_DNA"/>
</dbReference>
<protein>
    <submittedName>
        <fullName evidence="1">Uncharacterized protein</fullName>
    </submittedName>
</protein>
<dbReference type="Proteomes" id="UP001595453">
    <property type="component" value="Unassembled WGS sequence"/>
</dbReference>
<evidence type="ECO:0000313" key="2">
    <source>
        <dbReference type="Proteomes" id="UP001595453"/>
    </source>
</evidence>
<proteinExistence type="predicted"/>
<gene>
    <name evidence="1" type="ORF">ACFOEE_00265</name>
</gene>
<dbReference type="RefSeq" id="WP_377119707.1">
    <property type="nucleotide sequence ID" value="NZ_JBHRSD010000001.1"/>
</dbReference>
<name>A0ABV7CC43_9GAMM</name>
<organism evidence="1 2">
    <name type="scientific">Pseudoalteromonas fenneropenaei</name>
    <dbReference type="NCBI Taxonomy" id="1737459"/>
    <lineage>
        <taxon>Bacteria</taxon>
        <taxon>Pseudomonadati</taxon>
        <taxon>Pseudomonadota</taxon>
        <taxon>Gammaproteobacteria</taxon>
        <taxon>Alteromonadales</taxon>
        <taxon>Pseudoalteromonadaceae</taxon>
        <taxon>Pseudoalteromonas</taxon>
    </lineage>
</organism>
<reference evidence="2" key="1">
    <citation type="journal article" date="2019" name="Int. J. Syst. Evol. Microbiol.">
        <title>The Global Catalogue of Microorganisms (GCM) 10K type strain sequencing project: providing services to taxonomists for standard genome sequencing and annotation.</title>
        <authorList>
            <consortium name="The Broad Institute Genomics Platform"/>
            <consortium name="The Broad Institute Genome Sequencing Center for Infectious Disease"/>
            <person name="Wu L."/>
            <person name="Ma J."/>
        </authorList>
    </citation>
    <scope>NUCLEOTIDE SEQUENCE [LARGE SCALE GENOMIC DNA]</scope>
    <source>
        <strain evidence="2">KCTC 42730</strain>
    </source>
</reference>